<dbReference type="PANTHER" id="PTHR30244">
    <property type="entry name" value="TRANSAMINASE"/>
    <property type="match status" value="1"/>
</dbReference>
<dbReference type="EMBL" id="SLWS01000020">
    <property type="protein sequence ID" value="TCO45860.1"/>
    <property type="molecule type" value="Genomic_DNA"/>
</dbReference>
<dbReference type="GO" id="GO:0000271">
    <property type="term" value="P:polysaccharide biosynthetic process"/>
    <property type="evidence" value="ECO:0007669"/>
    <property type="project" value="TreeGrafter"/>
</dbReference>
<dbReference type="OrthoDB" id="9804264at2"/>
<protein>
    <submittedName>
        <fullName evidence="2">DegT/DnrJ/EryC1/StrS aminotransferase family protein</fullName>
    </submittedName>
</protein>
<dbReference type="Gene3D" id="3.40.640.10">
    <property type="entry name" value="Type I PLP-dependent aspartate aminotransferase-like (Major domain)"/>
    <property type="match status" value="1"/>
</dbReference>
<dbReference type="InterPro" id="IPR015424">
    <property type="entry name" value="PyrdxlP-dep_Trfase"/>
</dbReference>
<dbReference type="InterPro" id="IPR015421">
    <property type="entry name" value="PyrdxlP-dep_Trfase_major"/>
</dbReference>
<dbReference type="SUPFAM" id="SSF53383">
    <property type="entry name" value="PLP-dependent transferases"/>
    <property type="match status" value="1"/>
</dbReference>
<comment type="caution">
    <text evidence="2">The sequence shown here is derived from an EMBL/GenBank/DDBJ whole genome shotgun (WGS) entry which is preliminary data.</text>
</comment>
<name>A0A4V2S3V1_9PSEU</name>
<dbReference type="AlphaFoldDB" id="A0A4V2S3V1"/>
<dbReference type="GO" id="GO:0008483">
    <property type="term" value="F:transaminase activity"/>
    <property type="evidence" value="ECO:0007669"/>
    <property type="project" value="UniProtKB-KW"/>
</dbReference>
<gene>
    <name evidence="2" type="ORF">EV192_12046</name>
</gene>
<reference evidence="2 3" key="1">
    <citation type="submission" date="2019-03" db="EMBL/GenBank/DDBJ databases">
        <title>Genomic Encyclopedia of Type Strains, Phase IV (KMG-IV): sequencing the most valuable type-strain genomes for metagenomic binning, comparative biology and taxonomic classification.</title>
        <authorList>
            <person name="Goeker M."/>
        </authorList>
    </citation>
    <scope>NUCLEOTIDE SEQUENCE [LARGE SCALE GENOMIC DNA]</scope>
    <source>
        <strain evidence="2 3">DSM 45934</strain>
    </source>
</reference>
<dbReference type="InterPro" id="IPR000653">
    <property type="entry name" value="DegT/StrS_aminotransferase"/>
</dbReference>
<evidence type="ECO:0000313" key="2">
    <source>
        <dbReference type="EMBL" id="TCO45860.1"/>
    </source>
</evidence>
<keyword evidence="3" id="KW-1185">Reference proteome</keyword>
<comment type="cofactor">
    <cofactor evidence="1">
        <name>pyridoxal 5'-phosphate</name>
        <dbReference type="ChEBI" id="CHEBI:597326"/>
    </cofactor>
</comment>
<sequence>MIGPVSIPLSAPDLSAVENEYVAEAMRQGWISGTGQFVAEFERALNARISHKHTVAVANGTLAVELALRALRIGPGDQVIVPALTFAAPAMSVLAVGAEVVLADVSPTTWTLDPAPAAGAVTARTKAIIAVDLLGHPADYDELAGLGLPVIQDAA</sequence>
<keyword evidence="2" id="KW-0032">Aminotransferase</keyword>
<organism evidence="2 3">
    <name type="scientific">Actinocrispum wychmicini</name>
    <dbReference type="NCBI Taxonomy" id="1213861"/>
    <lineage>
        <taxon>Bacteria</taxon>
        <taxon>Bacillati</taxon>
        <taxon>Actinomycetota</taxon>
        <taxon>Actinomycetes</taxon>
        <taxon>Pseudonocardiales</taxon>
        <taxon>Pseudonocardiaceae</taxon>
        <taxon>Actinocrispum</taxon>
    </lineage>
</organism>
<dbReference type="Proteomes" id="UP000295680">
    <property type="component" value="Unassembled WGS sequence"/>
</dbReference>
<keyword evidence="2" id="KW-0808">Transferase</keyword>
<accession>A0A4V2S3V1</accession>
<dbReference type="GO" id="GO:0030170">
    <property type="term" value="F:pyridoxal phosphate binding"/>
    <property type="evidence" value="ECO:0007669"/>
    <property type="project" value="TreeGrafter"/>
</dbReference>
<evidence type="ECO:0000256" key="1">
    <source>
        <dbReference type="ARBA" id="ARBA00001933"/>
    </source>
</evidence>
<dbReference type="Pfam" id="PF01041">
    <property type="entry name" value="DegT_DnrJ_EryC1"/>
    <property type="match status" value="1"/>
</dbReference>
<evidence type="ECO:0000313" key="3">
    <source>
        <dbReference type="Proteomes" id="UP000295680"/>
    </source>
</evidence>
<proteinExistence type="predicted"/>
<dbReference type="PANTHER" id="PTHR30244:SF34">
    <property type="entry name" value="DTDP-4-AMINO-4,6-DIDEOXYGALACTOSE TRANSAMINASE"/>
    <property type="match status" value="1"/>
</dbReference>